<sequence length="74" mass="8146">MLRATACGCATVTVGRGRLVRSGSGQLRSAQVTWSICLVGFRVRIVSWSSRRETEGAAKRCANEVWCRDKCRNA</sequence>
<dbReference type="AlphaFoldDB" id="A0AAD9HLE2"/>
<name>A0AAD9HLE2_9PEZI</name>
<organism evidence="1 2">
    <name type="scientific">Colletotrichum zoysiae</name>
    <dbReference type="NCBI Taxonomy" id="1216348"/>
    <lineage>
        <taxon>Eukaryota</taxon>
        <taxon>Fungi</taxon>
        <taxon>Dikarya</taxon>
        <taxon>Ascomycota</taxon>
        <taxon>Pezizomycotina</taxon>
        <taxon>Sordariomycetes</taxon>
        <taxon>Hypocreomycetidae</taxon>
        <taxon>Glomerellales</taxon>
        <taxon>Glomerellaceae</taxon>
        <taxon>Colletotrichum</taxon>
        <taxon>Colletotrichum graminicola species complex</taxon>
    </lineage>
</organism>
<evidence type="ECO:0000313" key="1">
    <source>
        <dbReference type="EMBL" id="KAK2030437.1"/>
    </source>
</evidence>
<protein>
    <submittedName>
        <fullName evidence="1">Uncharacterized protein</fullName>
    </submittedName>
</protein>
<reference evidence="1" key="1">
    <citation type="submission" date="2021-06" db="EMBL/GenBank/DDBJ databases">
        <title>Comparative genomics, transcriptomics and evolutionary studies reveal genomic signatures of adaptation to plant cell wall in hemibiotrophic fungi.</title>
        <authorList>
            <consortium name="DOE Joint Genome Institute"/>
            <person name="Baroncelli R."/>
            <person name="Diaz J.F."/>
            <person name="Benocci T."/>
            <person name="Peng M."/>
            <person name="Battaglia E."/>
            <person name="Haridas S."/>
            <person name="Andreopoulos W."/>
            <person name="Labutti K."/>
            <person name="Pangilinan J."/>
            <person name="Floch G.L."/>
            <person name="Makela M.R."/>
            <person name="Henrissat B."/>
            <person name="Grigoriev I.V."/>
            <person name="Crouch J.A."/>
            <person name="De Vries R.P."/>
            <person name="Sukno S.A."/>
            <person name="Thon M.R."/>
        </authorList>
    </citation>
    <scope>NUCLEOTIDE SEQUENCE</scope>
    <source>
        <strain evidence="1">MAFF235873</strain>
    </source>
</reference>
<dbReference type="Proteomes" id="UP001232148">
    <property type="component" value="Unassembled WGS sequence"/>
</dbReference>
<keyword evidence="2" id="KW-1185">Reference proteome</keyword>
<gene>
    <name evidence="1" type="ORF">LX32DRAFT_324437</name>
</gene>
<accession>A0AAD9HLE2</accession>
<comment type="caution">
    <text evidence="1">The sequence shown here is derived from an EMBL/GenBank/DDBJ whole genome shotgun (WGS) entry which is preliminary data.</text>
</comment>
<evidence type="ECO:0000313" key="2">
    <source>
        <dbReference type="Proteomes" id="UP001232148"/>
    </source>
</evidence>
<dbReference type="EMBL" id="MU842851">
    <property type="protein sequence ID" value="KAK2030437.1"/>
    <property type="molecule type" value="Genomic_DNA"/>
</dbReference>
<proteinExistence type="predicted"/>